<organism evidence="6 7">
    <name type="scientific">Baia soyae</name>
    <dbReference type="NCBI Taxonomy" id="1544746"/>
    <lineage>
        <taxon>Bacteria</taxon>
        <taxon>Bacillati</taxon>
        <taxon>Bacillota</taxon>
        <taxon>Bacilli</taxon>
        <taxon>Bacillales</taxon>
        <taxon>Thermoactinomycetaceae</taxon>
        <taxon>Baia</taxon>
    </lineage>
</organism>
<feature type="domain" description="Cyclic nucleotide-binding" evidence="5">
    <location>
        <begin position="1"/>
        <end position="79"/>
    </location>
</feature>
<keyword evidence="7" id="KW-1185">Reference proteome</keyword>
<evidence type="ECO:0000259" key="5">
    <source>
        <dbReference type="PROSITE" id="PS50042"/>
    </source>
</evidence>
<dbReference type="Pfam" id="PF13545">
    <property type="entry name" value="HTH_Crp_2"/>
    <property type="match status" value="1"/>
</dbReference>
<gene>
    <name evidence="6" type="ORF">EDD57_14115</name>
</gene>
<evidence type="ECO:0000313" key="7">
    <source>
        <dbReference type="Proteomes" id="UP000294746"/>
    </source>
</evidence>
<dbReference type="Gene3D" id="2.60.120.10">
    <property type="entry name" value="Jelly Rolls"/>
    <property type="match status" value="1"/>
</dbReference>
<evidence type="ECO:0000256" key="2">
    <source>
        <dbReference type="ARBA" id="ARBA00023125"/>
    </source>
</evidence>
<dbReference type="SUPFAM" id="SSF46785">
    <property type="entry name" value="Winged helix' DNA-binding domain"/>
    <property type="match status" value="1"/>
</dbReference>
<keyword evidence="4" id="KW-0804">Transcription</keyword>
<dbReference type="OrthoDB" id="9810708at2"/>
<dbReference type="InterPro" id="IPR012318">
    <property type="entry name" value="HTH_CRP"/>
</dbReference>
<proteinExistence type="predicted"/>
<protein>
    <submittedName>
        <fullName evidence="6">CRP/FNR family transcriptional regulator</fullName>
    </submittedName>
</protein>
<dbReference type="AlphaFoldDB" id="A0A4R2RPJ2"/>
<evidence type="ECO:0000256" key="3">
    <source>
        <dbReference type="ARBA" id="ARBA00023159"/>
    </source>
</evidence>
<evidence type="ECO:0000313" key="6">
    <source>
        <dbReference type="EMBL" id="TCP64287.1"/>
    </source>
</evidence>
<dbReference type="InterPro" id="IPR050397">
    <property type="entry name" value="Env_Response_Regulators"/>
</dbReference>
<reference evidence="6 7" key="1">
    <citation type="submission" date="2019-03" db="EMBL/GenBank/DDBJ databases">
        <title>Genomic Encyclopedia of Type Strains, Phase IV (KMG-IV): sequencing the most valuable type-strain genomes for metagenomic binning, comparative biology and taxonomic classification.</title>
        <authorList>
            <person name="Goeker M."/>
        </authorList>
    </citation>
    <scope>NUCLEOTIDE SEQUENCE [LARGE SCALE GENOMIC DNA]</scope>
    <source>
        <strain evidence="6 7">DSM 46831</strain>
    </source>
</reference>
<dbReference type="GO" id="GO:0003700">
    <property type="term" value="F:DNA-binding transcription factor activity"/>
    <property type="evidence" value="ECO:0007669"/>
    <property type="project" value="TreeGrafter"/>
</dbReference>
<dbReference type="Proteomes" id="UP000294746">
    <property type="component" value="Unassembled WGS sequence"/>
</dbReference>
<dbReference type="Pfam" id="PF00027">
    <property type="entry name" value="cNMP_binding"/>
    <property type="match status" value="1"/>
</dbReference>
<dbReference type="GO" id="GO:0003677">
    <property type="term" value="F:DNA binding"/>
    <property type="evidence" value="ECO:0007669"/>
    <property type="project" value="UniProtKB-KW"/>
</dbReference>
<dbReference type="InterPro" id="IPR036390">
    <property type="entry name" value="WH_DNA-bd_sf"/>
</dbReference>
<dbReference type="SUPFAM" id="SSF51206">
    <property type="entry name" value="cAMP-binding domain-like"/>
    <property type="match status" value="1"/>
</dbReference>
<dbReference type="InterPro" id="IPR036388">
    <property type="entry name" value="WH-like_DNA-bd_sf"/>
</dbReference>
<keyword evidence="2" id="KW-0238">DNA-binding</keyword>
<dbReference type="InterPro" id="IPR000595">
    <property type="entry name" value="cNMP-bd_dom"/>
</dbReference>
<name>A0A4R2RPJ2_9BACL</name>
<dbReference type="SMART" id="SM00100">
    <property type="entry name" value="cNMP"/>
    <property type="match status" value="1"/>
</dbReference>
<dbReference type="InterPro" id="IPR018490">
    <property type="entry name" value="cNMP-bd_dom_sf"/>
</dbReference>
<evidence type="ECO:0000256" key="4">
    <source>
        <dbReference type="ARBA" id="ARBA00023163"/>
    </source>
</evidence>
<keyword evidence="1" id="KW-0805">Transcription regulation</keyword>
<dbReference type="EMBL" id="SLXV01000041">
    <property type="protein sequence ID" value="TCP64287.1"/>
    <property type="molecule type" value="Genomic_DNA"/>
</dbReference>
<accession>A0A4R2RPJ2</accession>
<dbReference type="PANTHER" id="PTHR24567">
    <property type="entry name" value="CRP FAMILY TRANSCRIPTIONAL REGULATORY PROTEIN"/>
    <property type="match status" value="1"/>
</dbReference>
<dbReference type="PROSITE" id="PS50042">
    <property type="entry name" value="CNMP_BINDING_3"/>
    <property type="match status" value="1"/>
</dbReference>
<dbReference type="InterPro" id="IPR014710">
    <property type="entry name" value="RmlC-like_jellyroll"/>
</dbReference>
<dbReference type="PANTHER" id="PTHR24567:SF74">
    <property type="entry name" value="HTH-TYPE TRANSCRIPTIONAL REGULATOR ARCR"/>
    <property type="match status" value="1"/>
</dbReference>
<evidence type="ECO:0000256" key="1">
    <source>
        <dbReference type="ARBA" id="ARBA00023015"/>
    </source>
</evidence>
<dbReference type="GO" id="GO:0005829">
    <property type="term" value="C:cytosol"/>
    <property type="evidence" value="ECO:0007669"/>
    <property type="project" value="TreeGrafter"/>
</dbReference>
<keyword evidence="3" id="KW-0010">Activator</keyword>
<dbReference type="Gene3D" id="1.10.10.10">
    <property type="entry name" value="Winged helix-like DNA-binding domain superfamily/Winged helix DNA-binding domain"/>
    <property type="match status" value="1"/>
</dbReference>
<dbReference type="CDD" id="cd00038">
    <property type="entry name" value="CAP_ED"/>
    <property type="match status" value="1"/>
</dbReference>
<comment type="caution">
    <text evidence="6">The sequence shown here is derived from an EMBL/GenBank/DDBJ whole genome shotgun (WGS) entry which is preliminary data.</text>
</comment>
<dbReference type="RefSeq" id="WP_131849616.1">
    <property type="nucleotide sequence ID" value="NZ_SLXV01000041.1"/>
</dbReference>
<sequence>MSVQILCRGEVLFRQEDQGDYLYYLESGLLKVTRMKEDGSTIFLNILVPGETFPHHSLVSPKDYHGTVIALTTSEIIKIPAGEWYESIQQEPIRYRSIAQTLQSKLRMMQQRIDILTAPPQERPDLFRQWLQQYFQGYHIEDLFTQEEIAQFIGLSRETVNRILRKKGSN</sequence>